<evidence type="ECO:0000313" key="6">
    <source>
        <dbReference type="Proteomes" id="UP000242913"/>
    </source>
</evidence>
<name>A0A238C6G2_9BILA</name>
<evidence type="ECO:0000256" key="4">
    <source>
        <dbReference type="SAM" id="Phobius"/>
    </source>
</evidence>
<reference evidence="5 6" key="1">
    <citation type="submission" date="2015-12" db="EMBL/GenBank/DDBJ databases">
        <title>Draft genome of the nematode, Onchocerca flexuosa.</title>
        <authorList>
            <person name="Mitreva M."/>
        </authorList>
    </citation>
    <scope>NUCLEOTIDE SEQUENCE [LARGE SCALE GENOMIC DNA]</scope>
    <source>
        <strain evidence="5">Red Deer</strain>
    </source>
</reference>
<dbReference type="Pfam" id="PF13855">
    <property type="entry name" value="LRR_8"/>
    <property type="match status" value="3"/>
</dbReference>
<gene>
    <name evidence="5" type="ORF">X798_00541</name>
</gene>
<keyword evidence="4" id="KW-0812">Transmembrane</keyword>
<accession>A0A238C6G2</accession>
<dbReference type="InterPro" id="IPR032675">
    <property type="entry name" value="LRR_dom_sf"/>
</dbReference>
<dbReference type="OrthoDB" id="6363818at2759"/>
<dbReference type="GO" id="GO:0031012">
    <property type="term" value="C:extracellular matrix"/>
    <property type="evidence" value="ECO:0007669"/>
    <property type="project" value="TreeGrafter"/>
</dbReference>
<dbReference type="PANTHER" id="PTHR24373">
    <property type="entry name" value="SLIT RELATED LEUCINE-RICH REPEAT NEURONAL PROTEIN"/>
    <property type="match status" value="1"/>
</dbReference>
<dbReference type="AlphaFoldDB" id="A0A238C6G2"/>
<keyword evidence="4" id="KW-1133">Transmembrane helix</keyword>
<sequence>MMTIPLALATGNEVNCLKLTSESKRRKLYGVFLADIFIQYKRFTKFLLHSSIFSFSDIQFLKLFPKTAKIRPCQARTYPSIVSKIRMKQMQIQNILIYFYLLISSLLILAVESHQSDSFPDCPAISEIVNADSYNGSFCFCNVRDNDNVDISCLYSSTTKQFKKALLAVSAAKKTIQKVTMSRVKFDDDMLPGKIFDSPHASIQIISIDKCAQSASLNIPDDSFYGLAEHLQELYITNCNLEQFPLAAIQNLTKLRTLSLAYNKLTSLGRTDFQNLKYLENLNLEGNFIASLETGTLSVLRNSLKKLSIGNHNSLSDIFDEISQLKELQVLDMGRADGITNITQGIFRELNKLEKLLLPGCSLTVIHKDTFQGLTKLTELDLRINLLSEVECGSFTWTPNLRRLSLAGNYLNESLACWWDGLEYLEELDLGWNEFVFLENNAFSKLGATLRSLNLRHNKRLVHIDEDAFNGLNNLYRLNISEISITEFNNTLRHLPSLKELDVGNGKLQHVDESDLEAQNEKLERLILRNNQLTTLSRNVLENMKSLSILDLSNNQWLCDENMEAVVEEIELKYKEAILLDQEFVLLHANETTCNRPHSLQGQVIMNVIKDSFKMYNSSEDVIYSMTSTMSTMDNIKIEDISTNILNKFLAKDGLIGDENVKSEHQQNTSTPVYSLYHVNMKNELVSEQHETNRAPIFVAIVTLMLISIAVIVAVIQHLRQKKNKAEKRISFEMHDKIVTNEAKLKNHSKLDELTKDSV</sequence>
<keyword evidence="2" id="KW-0732">Signal</keyword>
<evidence type="ECO:0000256" key="3">
    <source>
        <dbReference type="ARBA" id="ARBA00022737"/>
    </source>
</evidence>
<dbReference type="PANTHER" id="PTHR24373:SF275">
    <property type="entry name" value="TIR DOMAIN-CONTAINING PROTEIN"/>
    <property type="match status" value="1"/>
</dbReference>
<keyword evidence="1" id="KW-0433">Leucine-rich repeat</keyword>
<dbReference type="EMBL" id="KZ269977">
    <property type="protein sequence ID" value="OZC12906.1"/>
    <property type="molecule type" value="Genomic_DNA"/>
</dbReference>
<dbReference type="InterPro" id="IPR050328">
    <property type="entry name" value="Dev_Immune_Receptor"/>
</dbReference>
<keyword evidence="4" id="KW-0472">Membrane</keyword>
<dbReference type="InterPro" id="IPR001611">
    <property type="entry name" value="Leu-rich_rpt"/>
</dbReference>
<organism evidence="5 6">
    <name type="scientific">Onchocerca flexuosa</name>
    <dbReference type="NCBI Taxonomy" id="387005"/>
    <lineage>
        <taxon>Eukaryota</taxon>
        <taxon>Metazoa</taxon>
        <taxon>Ecdysozoa</taxon>
        <taxon>Nematoda</taxon>
        <taxon>Chromadorea</taxon>
        <taxon>Rhabditida</taxon>
        <taxon>Spirurina</taxon>
        <taxon>Spiruromorpha</taxon>
        <taxon>Filarioidea</taxon>
        <taxon>Onchocercidae</taxon>
        <taxon>Onchocerca</taxon>
    </lineage>
</organism>
<evidence type="ECO:0000313" key="5">
    <source>
        <dbReference type="EMBL" id="OZC12906.1"/>
    </source>
</evidence>
<dbReference type="GO" id="GO:0005615">
    <property type="term" value="C:extracellular space"/>
    <property type="evidence" value="ECO:0007669"/>
    <property type="project" value="TreeGrafter"/>
</dbReference>
<dbReference type="SMART" id="SM00369">
    <property type="entry name" value="LRR_TYP"/>
    <property type="match status" value="8"/>
</dbReference>
<dbReference type="Proteomes" id="UP000242913">
    <property type="component" value="Unassembled WGS sequence"/>
</dbReference>
<dbReference type="InterPro" id="IPR003591">
    <property type="entry name" value="Leu-rich_rpt_typical-subtyp"/>
</dbReference>
<protein>
    <submittedName>
        <fullName evidence="5">Leucine Rich repeat-containing domain protein</fullName>
    </submittedName>
</protein>
<dbReference type="Gene3D" id="3.80.10.10">
    <property type="entry name" value="Ribonuclease Inhibitor"/>
    <property type="match status" value="3"/>
</dbReference>
<feature type="transmembrane region" description="Helical" evidence="4">
    <location>
        <begin position="95"/>
        <end position="111"/>
    </location>
</feature>
<dbReference type="PROSITE" id="PS51450">
    <property type="entry name" value="LRR"/>
    <property type="match status" value="1"/>
</dbReference>
<proteinExistence type="predicted"/>
<feature type="transmembrane region" description="Helical" evidence="4">
    <location>
        <begin position="697"/>
        <end position="719"/>
    </location>
</feature>
<keyword evidence="3" id="KW-0677">Repeat</keyword>
<evidence type="ECO:0000256" key="1">
    <source>
        <dbReference type="ARBA" id="ARBA00022614"/>
    </source>
</evidence>
<keyword evidence="6" id="KW-1185">Reference proteome</keyword>
<evidence type="ECO:0000256" key="2">
    <source>
        <dbReference type="ARBA" id="ARBA00022729"/>
    </source>
</evidence>
<dbReference type="SUPFAM" id="SSF52058">
    <property type="entry name" value="L domain-like"/>
    <property type="match status" value="1"/>
</dbReference>